<dbReference type="Proteomes" id="UP000199274">
    <property type="component" value="Unassembled WGS sequence"/>
</dbReference>
<dbReference type="EMBL" id="FNDB01000002">
    <property type="protein sequence ID" value="SDG76732.1"/>
    <property type="molecule type" value="Genomic_DNA"/>
</dbReference>
<evidence type="ECO:0000313" key="1">
    <source>
        <dbReference type="EMBL" id="SDG76732.1"/>
    </source>
</evidence>
<organism evidence="1 2">
    <name type="scientific">Flavobacterium omnivorum</name>
    <dbReference type="NCBI Taxonomy" id="178355"/>
    <lineage>
        <taxon>Bacteria</taxon>
        <taxon>Pseudomonadati</taxon>
        <taxon>Bacteroidota</taxon>
        <taxon>Flavobacteriia</taxon>
        <taxon>Flavobacteriales</taxon>
        <taxon>Flavobacteriaceae</taxon>
        <taxon>Flavobacterium</taxon>
    </lineage>
</organism>
<proteinExistence type="predicted"/>
<protein>
    <submittedName>
        <fullName evidence="1">Uncharacterized protein</fullName>
    </submittedName>
</protein>
<sequence length="232" mass="27067">MDINKYYEKLSRQSQEIFELTLSDFNKELSKSHYLCGCIYDFTEEIIRVNEEPCALKNAISQFETSLYCLTMGLYRQANSCLRLGFELALGSIQFSANKLEYLEWQIGKQDVKWHKIIDDENGVLSIRFCNVFNSDLVENTAVFNKRASAIYRILSEFVHGNNETWNKDGLQLTYHKDLASNFFKSFNEVSEIILFTLSIRYLKNLDLDNVDFIRTELSHIETIRIYLGGPK</sequence>
<reference evidence="2" key="1">
    <citation type="submission" date="2016-10" db="EMBL/GenBank/DDBJ databases">
        <authorList>
            <person name="Varghese N."/>
            <person name="Submissions S."/>
        </authorList>
    </citation>
    <scope>NUCLEOTIDE SEQUENCE [LARGE SCALE GENOMIC DNA]</scope>
    <source>
        <strain evidence="2">CGMCC 1.2747</strain>
    </source>
</reference>
<keyword evidence="2" id="KW-1185">Reference proteome</keyword>
<dbReference type="AlphaFoldDB" id="A0A1G7WXS6"/>
<dbReference type="OrthoDB" id="9780310at2"/>
<evidence type="ECO:0000313" key="2">
    <source>
        <dbReference type="Proteomes" id="UP000199274"/>
    </source>
</evidence>
<gene>
    <name evidence="1" type="ORF">SAMN04488062_10277</name>
</gene>
<dbReference type="RefSeq" id="WP_091254842.1">
    <property type="nucleotide sequence ID" value="NZ_FNDB01000002.1"/>
</dbReference>
<name>A0A1G7WXS6_9FLAO</name>
<accession>A0A1G7WXS6</accession>
<dbReference type="STRING" id="178355.SAMN04488062_10277"/>